<feature type="compositionally biased region" description="Low complexity" evidence="8">
    <location>
        <begin position="96"/>
        <end position="110"/>
    </location>
</feature>
<feature type="transmembrane region" description="Helical" evidence="9">
    <location>
        <begin position="139"/>
        <end position="159"/>
    </location>
</feature>
<feature type="compositionally biased region" description="Low complexity" evidence="8">
    <location>
        <begin position="209"/>
        <end position="219"/>
    </location>
</feature>
<feature type="compositionally biased region" description="Polar residues" evidence="8">
    <location>
        <begin position="231"/>
        <end position="244"/>
    </location>
</feature>
<dbReference type="InterPro" id="IPR042201">
    <property type="entry name" value="FH2_Formin_sf"/>
</dbReference>
<protein>
    <recommendedName>
        <fullName evidence="7">Formin-like protein</fullName>
    </recommendedName>
</protein>
<dbReference type="Proteomes" id="UP000032180">
    <property type="component" value="Chromosome 9"/>
</dbReference>
<evidence type="ECO:0000256" key="10">
    <source>
        <dbReference type="SAM" id="SignalP"/>
    </source>
</evidence>
<dbReference type="PANTHER" id="PTHR23213">
    <property type="entry name" value="FORMIN-RELATED"/>
    <property type="match status" value="1"/>
</dbReference>
<keyword evidence="4 9" id="KW-1133">Transmembrane helix</keyword>
<comment type="similarity">
    <text evidence="6">Belongs to the formin-like family. Class-I subfamily.</text>
</comment>
<proteinExistence type="inferred from homology"/>
<evidence type="ECO:0000256" key="6">
    <source>
        <dbReference type="ARBA" id="ARBA00025793"/>
    </source>
</evidence>
<evidence type="ECO:0000313" key="13">
    <source>
        <dbReference type="Proteomes" id="UP000032180"/>
    </source>
</evidence>
<evidence type="ECO:0000313" key="12">
    <source>
        <dbReference type="EnsemblPlants" id="LPERR09G12670.1"/>
    </source>
</evidence>
<keyword evidence="13" id="KW-1185">Reference proteome</keyword>
<dbReference type="GO" id="GO:0051015">
    <property type="term" value="F:actin filament binding"/>
    <property type="evidence" value="ECO:0007669"/>
    <property type="project" value="InterPro"/>
</dbReference>
<keyword evidence="2 9" id="KW-0812">Transmembrane</keyword>
<dbReference type="PROSITE" id="PS51444">
    <property type="entry name" value="FH2"/>
    <property type="match status" value="1"/>
</dbReference>
<evidence type="ECO:0000256" key="2">
    <source>
        <dbReference type="ARBA" id="ARBA00022692"/>
    </source>
</evidence>
<evidence type="ECO:0000256" key="3">
    <source>
        <dbReference type="ARBA" id="ARBA00022729"/>
    </source>
</evidence>
<evidence type="ECO:0000256" key="1">
    <source>
        <dbReference type="ARBA" id="ARBA00004167"/>
    </source>
</evidence>
<feature type="region of interest" description="Disordered" evidence="8">
    <location>
        <begin position="72"/>
        <end position="110"/>
    </location>
</feature>
<comment type="subcellular location">
    <subcellularLocation>
        <location evidence="1">Membrane</location>
        <topology evidence="1">Single-pass membrane protein</topology>
    </subcellularLocation>
</comment>
<accession>A0A0D9XFP9</accession>
<dbReference type="SUPFAM" id="SSF101447">
    <property type="entry name" value="Formin homology 2 domain (FH2 domain)"/>
    <property type="match status" value="1"/>
</dbReference>
<dbReference type="HOGENOM" id="CLU_007699_0_2_1"/>
<dbReference type="PRINTS" id="PR01217">
    <property type="entry name" value="PRICHEXTENSN"/>
</dbReference>
<dbReference type="GO" id="GO:0016020">
    <property type="term" value="C:membrane"/>
    <property type="evidence" value="ECO:0007669"/>
    <property type="project" value="UniProtKB-SubCell"/>
</dbReference>
<dbReference type="InterPro" id="IPR027643">
    <property type="entry name" value="Formin-like_plant"/>
</dbReference>
<feature type="chain" id="PRO_5002349977" description="Formin-like protein" evidence="10">
    <location>
        <begin position="21"/>
        <end position="773"/>
    </location>
</feature>
<dbReference type="Gene3D" id="1.20.58.2220">
    <property type="entry name" value="Formin, FH2 domain"/>
    <property type="match status" value="1"/>
</dbReference>
<dbReference type="SMART" id="SM00498">
    <property type="entry name" value="FH2"/>
    <property type="match status" value="1"/>
</dbReference>
<feature type="region of interest" description="Disordered" evidence="8">
    <location>
        <begin position="190"/>
        <end position="337"/>
    </location>
</feature>
<reference evidence="12 13" key="1">
    <citation type="submission" date="2012-08" db="EMBL/GenBank/DDBJ databases">
        <title>Oryza genome evolution.</title>
        <authorList>
            <person name="Wing R.A."/>
        </authorList>
    </citation>
    <scope>NUCLEOTIDE SEQUENCE</scope>
</reference>
<dbReference type="Pfam" id="PF02181">
    <property type="entry name" value="FH2"/>
    <property type="match status" value="1"/>
</dbReference>
<keyword evidence="3 10" id="KW-0732">Signal</keyword>
<evidence type="ECO:0000256" key="5">
    <source>
        <dbReference type="ARBA" id="ARBA00023136"/>
    </source>
</evidence>
<feature type="domain" description="FH2" evidence="11">
    <location>
        <begin position="327"/>
        <end position="754"/>
    </location>
</feature>
<evidence type="ECO:0000256" key="8">
    <source>
        <dbReference type="SAM" id="MobiDB-lite"/>
    </source>
</evidence>
<name>A0A0D9XFP9_9ORYZ</name>
<dbReference type="GO" id="GO:0045010">
    <property type="term" value="P:actin nucleation"/>
    <property type="evidence" value="ECO:0007669"/>
    <property type="project" value="InterPro"/>
</dbReference>
<dbReference type="STRING" id="77586.A0A0D9XFP9"/>
<evidence type="ECO:0000256" key="7">
    <source>
        <dbReference type="RuleBase" id="RU361260"/>
    </source>
</evidence>
<evidence type="ECO:0000256" key="9">
    <source>
        <dbReference type="SAM" id="Phobius"/>
    </source>
</evidence>
<dbReference type="PANTHER" id="PTHR23213:SF336">
    <property type="entry name" value="FORMIN-LIKE PROTEIN 15"/>
    <property type="match status" value="1"/>
</dbReference>
<sequence>MLARFLLVLLLLLLLPACHCHQDRHYRRWSDRRELHEPLFPLENAPALPPPPPPPPPAPFFPFLPDYPAPPLMPPPVNTPAPASSGAGDGGGAGAGDASSSSSPHPTAPANISDMAMPIYHSSSAGGAPFLSSRRLLTILLPVAAVLAAVLAAALVYLVTRHRRRRRRRFCSKGEDPAAHAKNTVLLLSPSNSTTLYDGDGDHHGGRGSTATAVSSASSPELRPMPPLPRQFNQTRMNMPSTSKTIHEAPAAPPPPPPPPPPTMQAAPTPPAPAPPPPLPRAGNGSGWLPRRNSERAAPTVIRASAGAVHPEESPSPSPSPEEKGGDAAAAAARPKLKPLHWDKVRASSGRPTVWDQLKASSFRVNEEMIETLFVSNSTRRASKNGVKEANAACCNQENKVLDPKKSQNIAIMLRALDATKEEVCKALLDGQAESLGTELLETLLKMAPSREEEIKLKEFREDAVCKLGPAESFLKAVLAIPFAFKRVEAMLYIANFDSEVDYLKTSFKTLEAACEELRGSRLFHKILDAVLKTGNRMNTGTNRGNASAFKLDALLKLVDVKGADGKTTLLHFVIEEIVKSEGASILATGQTSNQGSAIADDLQCKKVGLRIVASLGGELSNVKKAAGMDSDTLASCVSKLSAGVSKISEALQLNQQLGSDDRCKRFRASIGEFLQKAEAEITAVQAQESLALSLVRETTEFFHGDSGKEEGHPLRIFMVVRDFLTTLDHVCKDVGKMNERTSIGSSRRLENAPVLARFNAVQPSSSEESASS</sequence>
<reference evidence="13" key="2">
    <citation type="submission" date="2013-12" db="EMBL/GenBank/DDBJ databases">
        <authorList>
            <person name="Yu Y."/>
            <person name="Lee S."/>
            <person name="de Baynast K."/>
            <person name="Wissotski M."/>
            <person name="Liu L."/>
            <person name="Talag J."/>
            <person name="Goicoechea J."/>
            <person name="Angelova A."/>
            <person name="Jetty R."/>
            <person name="Kudrna D."/>
            <person name="Golser W."/>
            <person name="Rivera L."/>
            <person name="Zhang J."/>
            <person name="Wing R."/>
        </authorList>
    </citation>
    <scope>NUCLEOTIDE SEQUENCE</scope>
</reference>
<dbReference type="AlphaFoldDB" id="A0A0D9XFP9"/>
<dbReference type="Gramene" id="LPERR09G12670.1">
    <property type="protein sequence ID" value="LPERR09G12670.1"/>
    <property type="gene ID" value="LPERR09G12670"/>
</dbReference>
<evidence type="ECO:0000259" key="11">
    <source>
        <dbReference type="PROSITE" id="PS51444"/>
    </source>
</evidence>
<evidence type="ECO:0000256" key="4">
    <source>
        <dbReference type="ARBA" id="ARBA00022989"/>
    </source>
</evidence>
<feature type="compositionally biased region" description="Pro residues" evidence="8">
    <location>
        <begin position="251"/>
        <end position="280"/>
    </location>
</feature>
<dbReference type="InterPro" id="IPR015425">
    <property type="entry name" value="FH2_Formin"/>
</dbReference>
<feature type="signal peptide" evidence="10">
    <location>
        <begin position="1"/>
        <end position="20"/>
    </location>
</feature>
<reference evidence="12" key="3">
    <citation type="submission" date="2015-04" db="UniProtKB">
        <authorList>
            <consortium name="EnsemblPlants"/>
        </authorList>
    </citation>
    <scope>IDENTIFICATION</scope>
</reference>
<dbReference type="eggNOG" id="KOG1922">
    <property type="taxonomic scope" value="Eukaryota"/>
</dbReference>
<dbReference type="EnsemblPlants" id="LPERR09G12670.1">
    <property type="protein sequence ID" value="LPERR09G12670.1"/>
    <property type="gene ID" value="LPERR09G12670"/>
</dbReference>
<keyword evidence="5 9" id="KW-0472">Membrane</keyword>
<organism evidence="12 13">
    <name type="scientific">Leersia perrieri</name>
    <dbReference type="NCBI Taxonomy" id="77586"/>
    <lineage>
        <taxon>Eukaryota</taxon>
        <taxon>Viridiplantae</taxon>
        <taxon>Streptophyta</taxon>
        <taxon>Embryophyta</taxon>
        <taxon>Tracheophyta</taxon>
        <taxon>Spermatophyta</taxon>
        <taxon>Magnoliopsida</taxon>
        <taxon>Liliopsida</taxon>
        <taxon>Poales</taxon>
        <taxon>Poaceae</taxon>
        <taxon>BOP clade</taxon>
        <taxon>Oryzoideae</taxon>
        <taxon>Oryzeae</taxon>
        <taxon>Oryzinae</taxon>
        <taxon>Leersia</taxon>
    </lineage>
</organism>